<name>A0A6A6RYP7_9PLEO</name>
<accession>A0A6A6RYP7</accession>
<evidence type="ECO:0000313" key="2">
    <source>
        <dbReference type="EMBL" id="KAF2639104.1"/>
    </source>
</evidence>
<dbReference type="Proteomes" id="UP000799753">
    <property type="component" value="Unassembled WGS sequence"/>
</dbReference>
<feature type="compositionally biased region" description="Polar residues" evidence="1">
    <location>
        <begin position="250"/>
        <end position="263"/>
    </location>
</feature>
<feature type="region of interest" description="Disordered" evidence="1">
    <location>
        <begin position="156"/>
        <end position="269"/>
    </location>
</feature>
<dbReference type="EMBL" id="MU006787">
    <property type="protein sequence ID" value="KAF2639104.1"/>
    <property type="molecule type" value="Genomic_DNA"/>
</dbReference>
<feature type="compositionally biased region" description="Polar residues" evidence="1">
    <location>
        <begin position="162"/>
        <end position="184"/>
    </location>
</feature>
<evidence type="ECO:0000313" key="3">
    <source>
        <dbReference type="Proteomes" id="UP000799753"/>
    </source>
</evidence>
<dbReference type="AlphaFoldDB" id="A0A6A6RYP7"/>
<organism evidence="2 3">
    <name type="scientific">Massarina eburnea CBS 473.64</name>
    <dbReference type="NCBI Taxonomy" id="1395130"/>
    <lineage>
        <taxon>Eukaryota</taxon>
        <taxon>Fungi</taxon>
        <taxon>Dikarya</taxon>
        <taxon>Ascomycota</taxon>
        <taxon>Pezizomycotina</taxon>
        <taxon>Dothideomycetes</taxon>
        <taxon>Pleosporomycetidae</taxon>
        <taxon>Pleosporales</taxon>
        <taxon>Massarineae</taxon>
        <taxon>Massarinaceae</taxon>
        <taxon>Massarina</taxon>
    </lineage>
</organism>
<sequence>MNKDISFEKLQVADAAARRTGPANVTRQQQTGLSERQNPADSVLANQQPPSTSTGPPGLVSSSVAPGVSISGNPQNDETGFGTGVPVAGNHGTTTEPSSPYSNAHRYIRTPIFFAQPVPLIPNNDTEHTPSQASQGQEILTGVESSVQVETITAETVGPATHSANDTSLPTQSGGPSVGISNASRMPPKSLFGSPQIHAPRTSVPGNTSSTPPVDSFTTPGSSASTPSVGSTPTNPRRTMFSMLGDDHTSTGPNPIPFSSGSKSRGVDG</sequence>
<keyword evidence="3" id="KW-1185">Reference proteome</keyword>
<evidence type="ECO:0000256" key="1">
    <source>
        <dbReference type="SAM" id="MobiDB-lite"/>
    </source>
</evidence>
<reference evidence="2" key="1">
    <citation type="journal article" date="2020" name="Stud. Mycol.">
        <title>101 Dothideomycetes genomes: a test case for predicting lifestyles and emergence of pathogens.</title>
        <authorList>
            <person name="Haridas S."/>
            <person name="Albert R."/>
            <person name="Binder M."/>
            <person name="Bloem J."/>
            <person name="Labutti K."/>
            <person name="Salamov A."/>
            <person name="Andreopoulos B."/>
            <person name="Baker S."/>
            <person name="Barry K."/>
            <person name="Bills G."/>
            <person name="Bluhm B."/>
            <person name="Cannon C."/>
            <person name="Castanera R."/>
            <person name="Culley D."/>
            <person name="Daum C."/>
            <person name="Ezra D."/>
            <person name="Gonzalez J."/>
            <person name="Henrissat B."/>
            <person name="Kuo A."/>
            <person name="Liang C."/>
            <person name="Lipzen A."/>
            <person name="Lutzoni F."/>
            <person name="Magnuson J."/>
            <person name="Mondo S."/>
            <person name="Nolan M."/>
            <person name="Ohm R."/>
            <person name="Pangilinan J."/>
            <person name="Park H.-J."/>
            <person name="Ramirez L."/>
            <person name="Alfaro M."/>
            <person name="Sun H."/>
            <person name="Tritt A."/>
            <person name="Yoshinaga Y."/>
            <person name="Zwiers L.-H."/>
            <person name="Turgeon B."/>
            <person name="Goodwin S."/>
            <person name="Spatafora J."/>
            <person name="Crous P."/>
            <person name="Grigoriev I."/>
        </authorList>
    </citation>
    <scope>NUCLEOTIDE SEQUENCE</scope>
    <source>
        <strain evidence="2">CBS 473.64</strain>
    </source>
</reference>
<protein>
    <submittedName>
        <fullName evidence="2">Uncharacterized protein</fullName>
    </submittedName>
</protein>
<gene>
    <name evidence="2" type="ORF">P280DRAFT_508268</name>
</gene>
<feature type="compositionally biased region" description="Polar residues" evidence="1">
    <location>
        <begin position="91"/>
        <end position="102"/>
    </location>
</feature>
<feature type="region of interest" description="Disordered" evidence="1">
    <location>
        <begin position="14"/>
        <end position="103"/>
    </location>
</feature>
<proteinExistence type="predicted"/>
<feature type="compositionally biased region" description="Polar residues" evidence="1">
    <location>
        <begin position="23"/>
        <end position="78"/>
    </location>
</feature>
<feature type="compositionally biased region" description="Polar residues" evidence="1">
    <location>
        <begin position="204"/>
        <end position="237"/>
    </location>
</feature>